<reference evidence="2" key="1">
    <citation type="submission" date="2022-11" db="EMBL/GenBank/DDBJ databases">
        <authorList>
            <person name="Kikuchi T."/>
        </authorList>
    </citation>
    <scope>NUCLEOTIDE SEQUENCE</scope>
    <source>
        <strain evidence="2">PS1010</strain>
    </source>
</reference>
<feature type="domain" description="Peptidase M13 C-terminal" evidence="1">
    <location>
        <begin position="20"/>
        <end position="124"/>
    </location>
</feature>
<dbReference type="GO" id="GO:0016485">
    <property type="term" value="P:protein processing"/>
    <property type="evidence" value="ECO:0007669"/>
    <property type="project" value="TreeGrafter"/>
</dbReference>
<name>A0A9P1J3V9_9PELO</name>
<dbReference type="Pfam" id="PF01431">
    <property type="entry name" value="Peptidase_M13"/>
    <property type="match status" value="1"/>
</dbReference>
<dbReference type="GO" id="GO:0004222">
    <property type="term" value="F:metalloendopeptidase activity"/>
    <property type="evidence" value="ECO:0007669"/>
    <property type="project" value="InterPro"/>
</dbReference>
<evidence type="ECO:0000313" key="2">
    <source>
        <dbReference type="EMBL" id="CAI5456155.1"/>
    </source>
</evidence>
<keyword evidence="3" id="KW-1185">Reference proteome</keyword>
<evidence type="ECO:0000313" key="3">
    <source>
        <dbReference type="Proteomes" id="UP001152747"/>
    </source>
</evidence>
<dbReference type="AlphaFoldDB" id="A0A9P1J3V9"/>
<dbReference type="InterPro" id="IPR024079">
    <property type="entry name" value="MetalloPept_cat_dom_sf"/>
</dbReference>
<dbReference type="InterPro" id="IPR018497">
    <property type="entry name" value="Peptidase_M13_C"/>
</dbReference>
<dbReference type="GO" id="GO:0005886">
    <property type="term" value="C:plasma membrane"/>
    <property type="evidence" value="ECO:0007669"/>
    <property type="project" value="TreeGrafter"/>
</dbReference>
<comment type="caution">
    <text evidence="2">The sequence shown here is derived from an EMBL/GenBank/DDBJ whole genome shotgun (WGS) entry which is preliminary data.</text>
</comment>
<organism evidence="2 3">
    <name type="scientific">Caenorhabditis angaria</name>
    <dbReference type="NCBI Taxonomy" id="860376"/>
    <lineage>
        <taxon>Eukaryota</taxon>
        <taxon>Metazoa</taxon>
        <taxon>Ecdysozoa</taxon>
        <taxon>Nematoda</taxon>
        <taxon>Chromadorea</taxon>
        <taxon>Rhabditida</taxon>
        <taxon>Rhabditina</taxon>
        <taxon>Rhabditomorpha</taxon>
        <taxon>Rhabditoidea</taxon>
        <taxon>Rhabditidae</taxon>
        <taxon>Peloderinae</taxon>
        <taxon>Caenorhabditis</taxon>
    </lineage>
</organism>
<gene>
    <name evidence="2" type="ORF">CAMP_LOCUS18792</name>
</gene>
<dbReference type="PANTHER" id="PTHR11733">
    <property type="entry name" value="ZINC METALLOPROTEASE FAMILY M13 NEPRILYSIN-RELATED"/>
    <property type="match status" value="1"/>
</dbReference>
<sequence>MMPPYLSLLKQDMPLSLQQPVNDSQIEENTSDIIGIPLAYKVLKNKFTQGFYSRIRGHKSCWSHAKLFFYAYSNICCYREDQEPEQHQTPQVRINSVFAQIPDFGRIFKCDKDSRMMKAQTEQCHVLGKDAPKA</sequence>
<dbReference type="PROSITE" id="PS51885">
    <property type="entry name" value="NEPRILYSIN"/>
    <property type="match status" value="1"/>
</dbReference>
<dbReference type="InterPro" id="IPR000718">
    <property type="entry name" value="Peptidase_M13"/>
</dbReference>
<proteinExistence type="predicted"/>
<dbReference type="SUPFAM" id="SSF55486">
    <property type="entry name" value="Metalloproteases ('zincins'), catalytic domain"/>
    <property type="match status" value="1"/>
</dbReference>
<protein>
    <recommendedName>
        <fullName evidence="1">Peptidase M13 C-terminal domain-containing protein</fullName>
    </recommendedName>
</protein>
<accession>A0A9P1J3V9</accession>
<evidence type="ECO:0000259" key="1">
    <source>
        <dbReference type="Pfam" id="PF01431"/>
    </source>
</evidence>
<dbReference type="Proteomes" id="UP001152747">
    <property type="component" value="Unassembled WGS sequence"/>
</dbReference>
<dbReference type="PANTHER" id="PTHR11733:SF208">
    <property type="entry name" value="PEPTIDASE M13 C-TERMINAL DOMAIN-CONTAINING PROTEIN"/>
    <property type="match status" value="1"/>
</dbReference>
<dbReference type="EMBL" id="CANHGI010000006">
    <property type="protein sequence ID" value="CAI5456155.1"/>
    <property type="molecule type" value="Genomic_DNA"/>
</dbReference>
<dbReference type="Gene3D" id="3.40.390.10">
    <property type="entry name" value="Collagenase (Catalytic Domain)"/>
    <property type="match status" value="1"/>
</dbReference>